<dbReference type="Pfam" id="PF00512">
    <property type="entry name" value="HisKA"/>
    <property type="match status" value="1"/>
</dbReference>
<keyword evidence="3 7" id="KW-0597">Phosphoprotein</keyword>
<dbReference type="Proteomes" id="UP000269154">
    <property type="component" value="Unassembled WGS sequence"/>
</dbReference>
<evidence type="ECO:0000259" key="10">
    <source>
        <dbReference type="PROSITE" id="PS50110"/>
    </source>
</evidence>
<dbReference type="InterPro" id="IPR001789">
    <property type="entry name" value="Sig_transdc_resp-reg_receiver"/>
</dbReference>
<dbReference type="OrthoDB" id="453368at2"/>
<dbReference type="InterPro" id="IPR036890">
    <property type="entry name" value="HATPase_C_sf"/>
</dbReference>
<dbReference type="InterPro" id="IPR003661">
    <property type="entry name" value="HisK_dim/P_dom"/>
</dbReference>
<dbReference type="CDD" id="cd00082">
    <property type="entry name" value="HisKA"/>
    <property type="match status" value="1"/>
</dbReference>
<evidence type="ECO:0000256" key="1">
    <source>
        <dbReference type="ARBA" id="ARBA00000085"/>
    </source>
</evidence>
<evidence type="ECO:0000256" key="3">
    <source>
        <dbReference type="ARBA" id="ARBA00022553"/>
    </source>
</evidence>
<protein>
    <recommendedName>
        <fullName evidence="2">histidine kinase</fullName>
        <ecNumber evidence="2">2.7.13.3</ecNumber>
    </recommendedName>
</protein>
<dbReference type="SMART" id="SM00387">
    <property type="entry name" value="HATPase_c"/>
    <property type="match status" value="1"/>
</dbReference>
<dbReference type="PANTHER" id="PTHR42878">
    <property type="entry name" value="TWO-COMPONENT HISTIDINE KINASE"/>
    <property type="match status" value="1"/>
</dbReference>
<keyword evidence="8" id="KW-0175">Coiled coil</keyword>
<proteinExistence type="predicted"/>
<keyword evidence="5" id="KW-0418">Kinase</keyword>
<organism evidence="11 12">
    <name type="scientific">Okeania hirsuta</name>
    <dbReference type="NCBI Taxonomy" id="1458930"/>
    <lineage>
        <taxon>Bacteria</taxon>
        <taxon>Bacillati</taxon>
        <taxon>Cyanobacteriota</taxon>
        <taxon>Cyanophyceae</taxon>
        <taxon>Oscillatoriophycideae</taxon>
        <taxon>Oscillatoriales</taxon>
        <taxon>Microcoleaceae</taxon>
        <taxon>Okeania</taxon>
    </lineage>
</organism>
<name>A0A3N6P9X2_9CYAN</name>
<gene>
    <name evidence="11" type="ORF">D5R40_18145</name>
</gene>
<dbReference type="SUPFAM" id="SSF55874">
    <property type="entry name" value="ATPase domain of HSP90 chaperone/DNA topoisomerase II/histidine kinase"/>
    <property type="match status" value="1"/>
</dbReference>
<dbReference type="RefSeq" id="WP_124154990.1">
    <property type="nucleotide sequence ID" value="NZ_CAWOLW010000008.1"/>
</dbReference>
<dbReference type="SUPFAM" id="SSF47384">
    <property type="entry name" value="Homodimeric domain of signal transducing histidine kinase"/>
    <property type="match status" value="1"/>
</dbReference>
<dbReference type="AlphaFoldDB" id="A0A3N6P9X2"/>
<evidence type="ECO:0000256" key="7">
    <source>
        <dbReference type="PROSITE-ProRule" id="PRU00169"/>
    </source>
</evidence>
<dbReference type="SUPFAM" id="SSF55785">
    <property type="entry name" value="PYP-like sensor domain (PAS domain)"/>
    <property type="match status" value="1"/>
</dbReference>
<dbReference type="Gene3D" id="1.10.287.130">
    <property type="match status" value="1"/>
</dbReference>
<dbReference type="Gene3D" id="3.30.565.10">
    <property type="entry name" value="Histidine kinase-like ATPase, C-terminal domain"/>
    <property type="match status" value="1"/>
</dbReference>
<evidence type="ECO:0000313" key="11">
    <source>
        <dbReference type="EMBL" id="RQH37987.1"/>
    </source>
</evidence>
<reference evidence="11 12" key="1">
    <citation type="journal article" date="2018" name="ACS Chem. Biol.">
        <title>Ketoreductase domain dysfunction expands chemodiversity: malyngamide biosynthesis in the cyanobacterium Okeania hirsuta.</title>
        <authorList>
            <person name="Moss N.A."/>
            <person name="Leao T."/>
            <person name="Rankin M."/>
            <person name="McCullough T.M."/>
            <person name="Qu P."/>
            <person name="Korobeynikov A."/>
            <person name="Smith J.L."/>
            <person name="Gerwick L."/>
            <person name="Gerwick W.H."/>
        </authorList>
    </citation>
    <scope>NUCLEOTIDE SEQUENCE [LARGE SCALE GENOMIC DNA]</scope>
    <source>
        <strain evidence="11 12">PAB10Feb10-1</strain>
    </source>
</reference>
<dbReference type="Gene3D" id="3.40.50.2300">
    <property type="match status" value="1"/>
</dbReference>
<feature type="modified residue" description="4-aspartylphosphate" evidence="7">
    <location>
        <position position="61"/>
    </location>
</feature>
<keyword evidence="6" id="KW-0902">Two-component regulatory system</keyword>
<dbReference type="SMART" id="SM00388">
    <property type="entry name" value="HisKA"/>
    <property type="match status" value="1"/>
</dbReference>
<dbReference type="SUPFAM" id="SSF52172">
    <property type="entry name" value="CheY-like"/>
    <property type="match status" value="1"/>
</dbReference>
<evidence type="ECO:0000313" key="12">
    <source>
        <dbReference type="Proteomes" id="UP000269154"/>
    </source>
</evidence>
<dbReference type="Pfam" id="PF00072">
    <property type="entry name" value="Response_reg"/>
    <property type="match status" value="1"/>
</dbReference>
<evidence type="ECO:0000256" key="2">
    <source>
        <dbReference type="ARBA" id="ARBA00012438"/>
    </source>
</evidence>
<dbReference type="PRINTS" id="PR00344">
    <property type="entry name" value="BCTRLSENSOR"/>
</dbReference>
<dbReference type="GO" id="GO:0030295">
    <property type="term" value="F:protein kinase activator activity"/>
    <property type="evidence" value="ECO:0007669"/>
    <property type="project" value="TreeGrafter"/>
</dbReference>
<dbReference type="InterPro" id="IPR005467">
    <property type="entry name" value="His_kinase_dom"/>
</dbReference>
<comment type="catalytic activity">
    <reaction evidence="1">
        <text>ATP + protein L-histidine = ADP + protein N-phospho-L-histidine.</text>
        <dbReference type="EC" id="2.7.13.3"/>
    </reaction>
</comment>
<dbReference type="EC" id="2.7.13.3" evidence="2"/>
<dbReference type="InterPro" id="IPR036097">
    <property type="entry name" value="HisK_dim/P_sf"/>
</dbReference>
<dbReference type="CDD" id="cd19920">
    <property type="entry name" value="REC_PA4781-like"/>
    <property type="match status" value="1"/>
</dbReference>
<dbReference type="GO" id="GO:0000155">
    <property type="term" value="F:phosphorelay sensor kinase activity"/>
    <property type="evidence" value="ECO:0007669"/>
    <property type="project" value="InterPro"/>
</dbReference>
<dbReference type="PROSITE" id="PS50110">
    <property type="entry name" value="RESPONSE_REGULATORY"/>
    <property type="match status" value="1"/>
</dbReference>
<dbReference type="InterPro" id="IPR011006">
    <property type="entry name" value="CheY-like_superfamily"/>
</dbReference>
<evidence type="ECO:0000259" key="9">
    <source>
        <dbReference type="PROSITE" id="PS50109"/>
    </source>
</evidence>
<dbReference type="InterPro" id="IPR035965">
    <property type="entry name" value="PAS-like_dom_sf"/>
</dbReference>
<accession>A0A3N6P9X2</accession>
<dbReference type="GO" id="GO:0000156">
    <property type="term" value="F:phosphorelay response regulator activity"/>
    <property type="evidence" value="ECO:0007669"/>
    <property type="project" value="TreeGrafter"/>
</dbReference>
<keyword evidence="12" id="KW-1185">Reference proteome</keyword>
<comment type="caution">
    <text evidence="11">The sequence shown here is derived from an EMBL/GenBank/DDBJ whole genome shotgun (WGS) entry which is preliminary data.</text>
</comment>
<dbReference type="InterPro" id="IPR003594">
    <property type="entry name" value="HATPase_dom"/>
</dbReference>
<dbReference type="InterPro" id="IPR013656">
    <property type="entry name" value="PAS_4"/>
</dbReference>
<dbReference type="Gene3D" id="3.30.450.20">
    <property type="entry name" value="PAS domain"/>
    <property type="match status" value="1"/>
</dbReference>
<dbReference type="FunFam" id="3.30.565.10:FF:000006">
    <property type="entry name" value="Sensor histidine kinase WalK"/>
    <property type="match status" value="1"/>
</dbReference>
<dbReference type="InterPro" id="IPR050351">
    <property type="entry name" value="BphY/WalK/GraS-like"/>
</dbReference>
<feature type="domain" description="Response regulatory" evidence="10">
    <location>
        <begin position="12"/>
        <end position="128"/>
    </location>
</feature>
<feature type="domain" description="Histidine kinase" evidence="9">
    <location>
        <begin position="300"/>
        <end position="540"/>
    </location>
</feature>
<dbReference type="PANTHER" id="PTHR42878:SF15">
    <property type="entry name" value="BACTERIOPHYTOCHROME"/>
    <property type="match status" value="1"/>
</dbReference>
<dbReference type="InterPro" id="IPR004358">
    <property type="entry name" value="Sig_transdc_His_kin-like_C"/>
</dbReference>
<dbReference type="PROSITE" id="PS50109">
    <property type="entry name" value="HIS_KIN"/>
    <property type="match status" value="1"/>
</dbReference>
<dbReference type="EMBL" id="RCBY01000105">
    <property type="protein sequence ID" value="RQH37987.1"/>
    <property type="molecule type" value="Genomic_DNA"/>
</dbReference>
<dbReference type="GO" id="GO:0007234">
    <property type="term" value="P:osmosensory signaling via phosphorelay pathway"/>
    <property type="evidence" value="ECO:0007669"/>
    <property type="project" value="TreeGrafter"/>
</dbReference>
<evidence type="ECO:0000256" key="8">
    <source>
        <dbReference type="SAM" id="Coils"/>
    </source>
</evidence>
<feature type="coiled-coil region" evidence="8">
    <location>
        <begin position="127"/>
        <end position="157"/>
    </location>
</feature>
<dbReference type="Pfam" id="PF02518">
    <property type="entry name" value="HATPase_c"/>
    <property type="match status" value="1"/>
</dbReference>
<dbReference type="Pfam" id="PF08448">
    <property type="entry name" value="PAS_4"/>
    <property type="match status" value="1"/>
</dbReference>
<keyword evidence="4" id="KW-0808">Transferase</keyword>
<sequence length="542" mass="62214">MNNISEKKSEGTILIVDDQLSNLKILATLLKDNNYKVKKAIDGESALISIETDSPNLILLDIKMPDLNGYEVCERLKNHPKTKDIPVIFISALNEVFDKVKAFEVGGIDYITKPFQEEEVLARVKSQLIIQKQKQLLEKERESLKQEIKQRQEAEAILYQSRALISGILNSSLDGIAAMEALRDQRTGNIIDFSCLVVNPVIARAFNQEPQDLIGKLVLKKFLHRIHYDLFTDLVNVVETGKSLEQDIYYNNQEEGKWYHFIAVKLGDGFAITVRDITERKNLELTLEETNKELETFSYSIAHDFRDQLETIESLTHFLKEEYGDDNYTNQNAQDYFDLMFQSTARTQQIIKDLLMLSKIKKSPITLELVHLSSIVQQILMKLQIKEPQRKVELLIQPNVTDQGDQRFLTIALENLIGNAWKYSSKKDVTQIEFGVLSAEQKELDSIINQCSLYYKDKSLCVQKSDVIYFIKDNGAGFNMEIFTELFTPFKRFHSDDEFEGTGIGLSIVKRIINCHQGLIWCTSQVEKGTTFYFTLNSSIKI</sequence>
<evidence type="ECO:0000256" key="5">
    <source>
        <dbReference type="ARBA" id="ARBA00022777"/>
    </source>
</evidence>
<dbReference type="SMART" id="SM00448">
    <property type="entry name" value="REC"/>
    <property type="match status" value="1"/>
</dbReference>
<evidence type="ECO:0000256" key="6">
    <source>
        <dbReference type="ARBA" id="ARBA00023012"/>
    </source>
</evidence>
<evidence type="ECO:0000256" key="4">
    <source>
        <dbReference type="ARBA" id="ARBA00022679"/>
    </source>
</evidence>